<protein>
    <submittedName>
        <fullName evidence="4">LAGLIDADG homing endonuclease</fullName>
    </submittedName>
</protein>
<proteinExistence type="predicted"/>
<evidence type="ECO:0000256" key="1">
    <source>
        <dbReference type="ARBA" id="ARBA00002670"/>
    </source>
</evidence>
<keyword evidence="4" id="KW-0540">Nuclease</keyword>
<keyword evidence="2" id="KW-0812">Transmembrane</keyword>
<feature type="transmembrane region" description="Helical" evidence="2">
    <location>
        <begin position="40"/>
        <end position="58"/>
    </location>
</feature>
<gene>
    <name evidence="4" type="primary">orf378</name>
</gene>
<feature type="domain" description="Homing endonuclease LAGLIDADG" evidence="3">
    <location>
        <begin position="180"/>
        <end position="350"/>
    </location>
</feature>
<dbReference type="EMBL" id="MN873034">
    <property type="protein sequence ID" value="QIC20159.1"/>
    <property type="molecule type" value="Genomic_DNA"/>
</dbReference>
<dbReference type="Pfam" id="PF03161">
    <property type="entry name" value="LAGLIDADG_2"/>
    <property type="match status" value="1"/>
</dbReference>
<accession>A0A6C0W438</accession>
<dbReference type="SUPFAM" id="SSF55608">
    <property type="entry name" value="Homing endonucleases"/>
    <property type="match status" value="1"/>
</dbReference>
<evidence type="ECO:0000259" key="3">
    <source>
        <dbReference type="Pfam" id="PF03161"/>
    </source>
</evidence>
<sequence>MKIGLKSYILNKIKDTNFGQKNIILQLYFFYCTKFLYIKILNYISLISHYLLILAIIFTNNRKICNITTNWIDITTDTDKNCNLNSNCNSNSKYNCNSYCNCYYYCCNINKNNENLYLLNKTFHTRNFYNVLYTYNYKIYKYYNNYKIKIIQNSARLNRLYHTHCRAINRIGPHNLDVISIIFGLLLGAGTAQNISGEGVRISIKKSFIHKEFLFYLYEFFLKRGYCSNIKPRKFSRFIKNINKRYDGFEFNTYTFRNLVWIYKSFYKKGKKIIPLNIEKFITPLTLAIWISDAGDWTGSGVRIFCNTLTLREINFLLDILRKKFNLNCSIKKIFFKNKYSNYIFIKENSISNLRDFILPHIHNSMYYKLGLVKNFI</sequence>
<dbReference type="AlphaFoldDB" id="A0A6C0W438"/>
<evidence type="ECO:0000313" key="4">
    <source>
        <dbReference type="EMBL" id="QIC20159.1"/>
    </source>
</evidence>
<organism evidence="4">
    <name type="scientific">Tricholoma matsutake</name>
    <name type="common">Matsutake mushroom</name>
    <name type="synonym">Tricholoma nauseosum</name>
    <dbReference type="NCBI Taxonomy" id="40145"/>
    <lineage>
        <taxon>Eukaryota</taxon>
        <taxon>Fungi</taxon>
        <taxon>Dikarya</taxon>
        <taxon>Basidiomycota</taxon>
        <taxon>Agaricomycotina</taxon>
        <taxon>Agaricomycetes</taxon>
        <taxon>Agaricomycetidae</taxon>
        <taxon>Agaricales</taxon>
        <taxon>Tricholomatineae</taxon>
        <taxon>Tricholomataceae</taxon>
        <taxon>Tricholoma</taxon>
    </lineage>
</organism>
<keyword evidence="4" id="KW-0496">Mitochondrion</keyword>
<keyword evidence="2" id="KW-1133">Transmembrane helix</keyword>
<evidence type="ECO:0000256" key="2">
    <source>
        <dbReference type="SAM" id="Phobius"/>
    </source>
</evidence>
<name>A0A6C0W438_TRIMT</name>
<geneLocation type="mitochondrion" evidence="4"/>
<dbReference type="Gene3D" id="3.10.28.10">
    <property type="entry name" value="Homing endonucleases"/>
    <property type="match status" value="2"/>
</dbReference>
<keyword evidence="4" id="KW-0255">Endonuclease</keyword>
<dbReference type="GO" id="GO:0004519">
    <property type="term" value="F:endonuclease activity"/>
    <property type="evidence" value="ECO:0007669"/>
    <property type="project" value="UniProtKB-KW"/>
</dbReference>
<dbReference type="InterPro" id="IPR004860">
    <property type="entry name" value="LAGLIDADG_dom"/>
</dbReference>
<comment type="function">
    <text evidence="1">Mitochondrial DNA endonuclease involved in intron homing.</text>
</comment>
<keyword evidence="2" id="KW-0472">Membrane</keyword>
<keyword evidence="4" id="KW-0378">Hydrolase</keyword>
<reference evidence="4" key="1">
    <citation type="journal article" date="2021" name="Front. Genet.">
        <title>Comparative Mitogenomic Analysis Reveals Dynamics of Intron Within and Between Tricholoma Species and Phylogeny of Basidiomycota.</title>
        <authorList>
            <person name="Huang W."/>
            <person name="Feng H."/>
            <person name="Tu W."/>
            <person name="Xiong C."/>
            <person name="Jin X."/>
            <person name="Li P."/>
            <person name="Wang X."/>
            <person name="Li Q."/>
        </authorList>
    </citation>
    <scope>NUCLEOTIDE SEQUENCE</scope>
</reference>
<dbReference type="InterPro" id="IPR027434">
    <property type="entry name" value="Homing_endonucl"/>
</dbReference>